<feature type="binding site" evidence="11">
    <location>
        <position position="499"/>
    </location>
    <ligand>
        <name>Zn(2+)</name>
        <dbReference type="ChEBI" id="CHEBI:29105"/>
    </ligand>
</feature>
<dbReference type="FunFam" id="2.40.50.140:FF:000012">
    <property type="entry name" value="DNA ligase"/>
    <property type="match status" value="1"/>
</dbReference>
<dbReference type="NCBIfam" id="TIGR00575">
    <property type="entry name" value="dnlj"/>
    <property type="match status" value="1"/>
</dbReference>
<evidence type="ECO:0000256" key="9">
    <source>
        <dbReference type="ARBA" id="ARBA00023204"/>
    </source>
</evidence>
<evidence type="ECO:0000256" key="11">
    <source>
        <dbReference type="HAMAP-Rule" id="MF_01588"/>
    </source>
</evidence>
<gene>
    <name evidence="11 14" type="primary">ligA</name>
    <name evidence="14" type="ORF">ACFO0N_15830</name>
</gene>
<dbReference type="CDD" id="cd00114">
    <property type="entry name" value="LIGANc"/>
    <property type="match status" value="1"/>
</dbReference>
<feature type="compositionally biased region" description="Acidic residues" evidence="12">
    <location>
        <begin position="457"/>
        <end position="466"/>
    </location>
</feature>
<feature type="binding site" evidence="11">
    <location>
        <position position="368"/>
    </location>
    <ligand>
        <name>NAD(+)</name>
        <dbReference type="ChEBI" id="CHEBI:57540"/>
    </ligand>
</feature>
<feature type="binding site" evidence="11">
    <location>
        <position position="174"/>
    </location>
    <ligand>
        <name>NAD(+)</name>
        <dbReference type="ChEBI" id="CHEBI:57540"/>
    </ligand>
</feature>
<dbReference type="PANTHER" id="PTHR23389:SF9">
    <property type="entry name" value="DNA LIGASE"/>
    <property type="match status" value="1"/>
</dbReference>
<dbReference type="Gene3D" id="2.40.50.140">
    <property type="entry name" value="Nucleic acid-binding proteins"/>
    <property type="match status" value="1"/>
</dbReference>
<comment type="caution">
    <text evidence="14">The sequence shown here is derived from an EMBL/GenBank/DDBJ whole genome shotgun (WGS) entry which is preliminary data.</text>
</comment>
<dbReference type="InterPro" id="IPR001357">
    <property type="entry name" value="BRCT_dom"/>
</dbReference>
<sequence length="749" mass="82947">MSEQAPDTGADAEPSSDDDPENPYLRDPSTEFDPAETLSREDAEAQAELLREAVREHDRRYYVENDPVVADRTYDTLFARLEELESTFDLDRTDSPTGRVGGEPLDELETVDHVAPMLSIDQSGEVADVRAFDERVRREVGDEYEVDYVCEPKFDGLSVEVVYEDGRYTRAATRGDGERGDDVTRQVRTIESIPERLRGDHPDFLAVRGEVFMPRDAFREHNRERVERDEEPFANPRNAAAGSLRQLDPAVVAERPLDCFFYDVLGVGDDWDDAVDATADAAETSEWFETNLEEYERLREWGLQTVDLDEVERVDDVDGAIAYRDDLMERREGLNFEIDGTVIKVNDRAACAALGVTSRHVRWAFAYKFPARSEVTRVTDIVVQVGRTGRLTPVALLDPVDVGGVTVSRATLHNPEEIARLGVAVGDTVRVKRAGDVIPQVAEVVEKGESHDREDGEGSEDGPDGPENDHYAFPEHCPVCDSPVERDGPVAFCTGGLACDAQLERAIGHYATRRGLDIEGLGEERIEQLRDAGLLDSLPALYRLGREELADLEGWGETSADNLLREVEDAREPPLGDFLSALSIPSVGYSTANNLAREFERIEAFPLDADADFDAFEGRLQTVPDVGPTVARTVREFFESEENRAVLNDLLGEVDPQPVDVDEGTADALDGLTFVFTGSLSMSRSDAQELVRSYGANATGSVSGNTDYLVVGENPGQTKRDDAEANDVPVIDEDEFRELLEERGVEYPA</sequence>
<keyword evidence="11" id="KW-0464">Manganese</keyword>
<dbReference type="Gene3D" id="1.10.150.20">
    <property type="entry name" value="5' to 3' exonuclease, C-terminal subdomain"/>
    <property type="match status" value="2"/>
</dbReference>
<feature type="binding site" evidence="11">
    <location>
        <position position="210"/>
    </location>
    <ligand>
        <name>NAD(+)</name>
        <dbReference type="ChEBI" id="CHEBI:57540"/>
    </ligand>
</feature>
<dbReference type="InterPro" id="IPR001679">
    <property type="entry name" value="DNA_ligase"/>
</dbReference>
<dbReference type="InterPro" id="IPR004150">
    <property type="entry name" value="NAD_DNA_ligase_OB"/>
</dbReference>
<dbReference type="CDD" id="cd17748">
    <property type="entry name" value="BRCT_DNA_ligase_like"/>
    <property type="match status" value="1"/>
</dbReference>
<dbReference type="Pfam" id="PF12826">
    <property type="entry name" value="HHH_2"/>
    <property type="match status" value="1"/>
</dbReference>
<dbReference type="Gene3D" id="6.20.10.30">
    <property type="match status" value="1"/>
</dbReference>
<evidence type="ECO:0000256" key="3">
    <source>
        <dbReference type="ARBA" id="ARBA00022705"/>
    </source>
</evidence>
<dbReference type="SMART" id="SM00278">
    <property type="entry name" value="HhH1"/>
    <property type="match status" value="4"/>
</dbReference>
<evidence type="ECO:0000256" key="8">
    <source>
        <dbReference type="ARBA" id="ARBA00023027"/>
    </source>
</evidence>
<dbReference type="GO" id="GO:0003911">
    <property type="term" value="F:DNA ligase (NAD+) activity"/>
    <property type="evidence" value="ECO:0007669"/>
    <property type="project" value="UniProtKB-UniRule"/>
</dbReference>
<dbReference type="InterPro" id="IPR041663">
    <property type="entry name" value="DisA/LigA_HHH"/>
</dbReference>
<dbReference type="InterPro" id="IPR033136">
    <property type="entry name" value="DNA_ligase_CS"/>
</dbReference>
<feature type="binding site" evidence="11">
    <location>
        <position position="151"/>
    </location>
    <ligand>
        <name>NAD(+)</name>
        <dbReference type="ChEBI" id="CHEBI:57540"/>
    </ligand>
</feature>
<feature type="binding site" evidence="11">
    <location>
        <begin position="71"/>
        <end position="75"/>
    </location>
    <ligand>
        <name>NAD(+)</name>
        <dbReference type="ChEBI" id="CHEBI:57540"/>
    </ligand>
</feature>
<comment type="catalytic activity">
    <reaction evidence="10 11">
        <text>NAD(+) + (deoxyribonucleotide)n-3'-hydroxyl + 5'-phospho-(deoxyribonucleotide)m = (deoxyribonucleotide)n+m + AMP + beta-nicotinamide D-nucleotide.</text>
        <dbReference type="EC" id="6.5.1.2"/>
    </reaction>
</comment>
<evidence type="ECO:0000256" key="7">
    <source>
        <dbReference type="ARBA" id="ARBA00022842"/>
    </source>
</evidence>
<dbReference type="PANTHER" id="PTHR23389">
    <property type="entry name" value="CHROMOSOME TRANSMISSION FIDELITY FACTOR 18"/>
    <property type="match status" value="1"/>
</dbReference>
<dbReference type="HAMAP" id="MF_01588">
    <property type="entry name" value="DNA_ligase_A"/>
    <property type="match status" value="1"/>
</dbReference>
<dbReference type="PROSITE" id="PS50172">
    <property type="entry name" value="BRCT"/>
    <property type="match status" value="1"/>
</dbReference>
<reference evidence="14 15" key="1">
    <citation type="journal article" date="2019" name="Int. J. Syst. Evol. Microbiol.">
        <title>The Global Catalogue of Microorganisms (GCM) 10K type strain sequencing project: providing services to taxonomists for standard genome sequencing and annotation.</title>
        <authorList>
            <consortium name="The Broad Institute Genomics Platform"/>
            <consortium name="The Broad Institute Genome Sequencing Center for Infectious Disease"/>
            <person name="Wu L."/>
            <person name="Ma J."/>
        </authorList>
    </citation>
    <scope>NUCLEOTIDE SEQUENCE [LARGE SCALE GENOMIC DNA]</scope>
    <source>
        <strain evidence="14 15">CGMCC 1.12553</strain>
    </source>
</reference>
<dbReference type="InterPro" id="IPR012340">
    <property type="entry name" value="NA-bd_OB-fold"/>
</dbReference>
<evidence type="ECO:0000256" key="4">
    <source>
        <dbReference type="ARBA" id="ARBA00022723"/>
    </source>
</evidence>
<evidence type="ECO:0000256" key="5">
    <source>
        <dbReference type="ARBA" id="ARBA00022763"/>
    </source>
</evidence>
<feature type="domain" description="BRCT" evidence="13">
    <location>
        <begin position="664"/>
        <end position="743"/>
    </location>
</feature>
<keyword evidence="6 11" id="KW-0862">Zinc</keyword>
<dbReference type="Proteomes" id="UP001595921">
    <property type="component" value="Unassembled WGS sequence"/>
</dbReference>
<evidence type="ECO:0000256" key="2">
    <source>
        <dbReference type="ARBA" id="ARBA00022598"/>
    </source>
</evidence>
<dbReference type="SMART" id="SM00532">
    <property type="entry name" value="LIGANc"/>
    <property type="match status" value="1"/>
</dbReference>
<evidence type="ECO:0000256" key="6">
    <source>
        <dbReference type="ARBA" id="ARBA00022833"/>
    </source>
</evidence>
<dbReference type="GO" id="GO:0006281">
    <property type="term" value="P:DNA repair"/>
    <property type="evidence" value="ECO:0007669"/>
    <property type="project" value="UniProtKB-KW"/>
</dbReference>
<dbReference type="Pfam" id="PF03120">
    <property type="entry name" value="OB_DNA_ligase"/>
    <property type="match status" value="1"/>
</dbReference>
<keyword evidence="8 11" id="KW-0520">NAD</keyword>
<feature type="active site" description="N6-AMP-lysine intermediate" evidence="11">
    <location>
        <position position="153"/>
    </location>
</feature>
<evidence type="ECO:0000256" key="1">
    <source>
        <dbReference type="ARBA" id="ARBA00004067"/>
    </source>
</evidence>
<dbReference type="GO" id="GO:0046872">
    <property type="term" value="F:metal ion binding"/>
    <property type="evidence" value="ECO:0007669"/>
    <property type="project" value="UniProtKB-KW"/>
</dbReference>
<evidence type="ECO:0000259" key="13">
    <source>
        <dbReference type="PROSITE" id="PS50172"/>
    </source>
</evidence>
<dbReference type="EMBL" id="JBHSDS010000008">
    <property type="protein sequence ID" value="MFC4359412.1"/>
    <property type="molecule type" value="Genomic_DNA"/>
</dbReference>
<feature type="binding site" evidence="11">
    <location>
        <position position="477"/>
    </location>
    <ligand>
        <name>Zn(2+)</name>
        <dbReference type="ChEBI" id="CHEBI:29105"/>
    </ligand>
</feature>
<dbReference type="RefSeq" id="WP_267621786.1">
    <property type="nucleotide sequence ID" value="NZ_JAODIW010000006.1"/>
</dbReference>
<keyword evidence="3 11" id="KW-0235">DNA replication</keyword>
<dbReference type="SUPFAM" id="SSF56091">
    <property type="entry name" value="DNA ligase/mRNA capping enzyme, catalytic domain"/>
    <property type="match status" value="1"/>
</dbReference>
<comment type="similarity">
    <text evidence="11">Belongs to the NAD-dependent DNA ligase family. LigA subfamily.</text>
</comment>
<keyword evidence="9 11" id="KW-0234">DNA repair</keyword>
<feature type="compositionally biased region" description="Basic and acidic residues" evidence="12">
    <location>
        <begin position="444"/>
        <end position="456"/>
    </location>
</feature>
<comment type="function">
    <text evidence="1 11">DNA ligase that catalyzes the formation of phosphodiester linkages between 5'-phosphoryl and 3'-hydroxyl groups in double-stranded DNA using NAD as a coenzyme and as the energy source for the reaction. It is essential for DNA replication and repair of damaged DNA.</text>
</comment>
<dbReference type="PROSITE" id="PS01056">
    <property type="entry name" value="DNA_LIGASE_N2"/>
    <property type="match status" value="1"/>
</dbReference>
<feature type="binding site" evidence="11">
    <location>
        <begin position="119"/>
        <end position="120"/>
    </location>
    <ligand>
        <name>NAD(+)</name>
        <dbReference type="ChEBI" id="CHEBI:57540"/>
    </ligand>
</feature>
<organism evidence="14 15">
    <name type="scientific">Halobium salinum</name>
    <dbReference type="NCBI Taxonomy" id="1364940"/>
    <lineage>
        <taxon>Archaea</taxon>
        <taxon>Methanobacteriati</taxon>
        <taxon>Methanobacteriota</taxon>
        <taxon>Stenosarchaea group</taxon>
        <taxon>Halobacteria</taxon>
        <taxon>Halobacteriales</taxon>
        <taxon>Haloferacaceae</taxon>
        <taxon>Halobium</taxon>
    </lineage>
</organism>
<feature type="region of interest" description="Disordered" evidence="12">
    <location>
        <begin position="443"/>
        <end position="470"/>
    </location>
</feature>
<dbReference type="Gene3D" id="1.10.287.610">
    <property type="entry name" value="Helix hairpin bin"/>
    <property type="match status" value="1"/>
</dbReference>
<proteinExistence type="inferred from homology"/>
<feature type="binding site" evidence="11">
    <location>
        <position position="344"/>
    </location>
    <ligand>
        <name>NAD(+)</name>
        <dbReference type="ChEBI" id="CHEBI:57540"/>
    </ligand>
</feature>
<dbReference type="InterPro" id="IPR013839">
    <property type="entry name" value="DNAligase_adenylation"/>
</dbReference>
<dbReference type="Gene3D" id="3.30.470.30">
    <property type="entry name" value="DNA ligase/mRNA capping enzyme"/>
    <property type="match status" value="1"/>
</dbReference>
<dbReference type="InterPro" id="IPR013840">
    <property type="entry name" value="DNAligase_N"/>
</dbReference>
<keyword evidence="2 11" id="KW-0436">Ligase</keyword>
<name>A0ABD5PFG9_9EURY</name>
<comment type="cofactor">
    <cofactor evidence="11">
        <name>Mg(2+)</name>
        <dbReference type="ChEBI" id="CHEBI:18420"/>
    </cofactor>
    <cofactor evidence="11">
        <name>Mn(2+)</name>
        <dbReference type="ChEBI" id="CHEBI:29035"/>
    </cofactor>
</comment>
<feature type="binding site" evidence="11">
    <location>
        <position position="480"/>
    </location>
    <ligand>
        <name>Zn(2+)</name>
        <dbReference type="ChEBI" id="CHEBI:29105"/>
    </ligand>
</feature>
<dbReference type="AlphaFoldDB" id="A0ABD5PFG9"/>
<comment type="caution">
    <text evidence="11">Lacks conserved residue(s) required for the propagation of feature annotation.</text>
</comment>
<evidence type="ECO:0000313" key="14">
    <source>
        <dbReference type="EMBL" id="MFC4359412.1"/>
    </source>
</evidence>
<dbReference type="EC" id="6.5.1.2" evidence="11"/>
<keyword evidence="15" id="KW-1185">Reference proteome</keyword>
<dbReference type="GO" id="GO:0006260">
    <property type="term" value="P:DNA replication"/>
    <property type="evidence" value="ECO:0007669"/>
    <property type="project" value="UniProtKB-KW"/>
</dbReference>
<keyword evidence="5 11" id="KW-0227">DNA damage</keyword>
<dbReference type="InterPro" id="IPR036420">
    <property type="entry name" value="BRCT_dom_sf"/>
</dbReference>
<feature type="region of interest" description="Disordered" evidence="12">
    <location>
        <begin position="1"/>
        <end position="45"/>
    </location>
</feature>
<protein>
    <recommendedName>
        <fullName evidence="11">DNA ligase</fullName>
        <ecNumber evidence="11">6.5.1.2</ecNumber>
    </recommendedName>
    <alternativeName>
        <fullName evidence="11">Polydeoxyribonucleotide synthase [NAD(+)]</fullName>
    </alternativeName>
</protein>
<dbReference type="InterPro" id="IPR003583">
    <property type="entry name" value="Hlx-hairpin-Hlx_DNA-bd_motif"/>
</dbReference>
<evidence type="ECO:0000313" key="15">
    <source>
        <dbReference type="Proteomes" id="UP001595921"/>
    </source>
</evidence>
<keyword evidence="7 11" id="KW-0460">Magnesium</keyword>
<keyword evidence="4 11" id="KW-0479">Metal-binding</keyword>
<dbReference type="Pfam" id="PF00533">
    <property type="entry name" value="BRCT"/>
    <property type="match status" value="1"/>
</dbReference>
<dbReference type="Pfam" id="PF01653">
    <property type="entry name" value="DNA_ligase_aden"/>
    <property type="match status" value="1"/>
</dbReference>
<dbReference type="SUPFAM" id="SSF52113">
    <property type="entry name" value="BRCT domain"/>
    <property type="match status" value="1"/>
</dbReference>
<dbReference type="PIRSF" id="PIRSF001604">
    <property type="entry name" value="LigA"/>
    <property type="match status" value="1"/>
</dbReference>
<accession>A0ABD5PFG9</accession>
<dbReference type="InterPro" id="IPR010994">
    <property type="entry name" value="RuvA_2-like"/>
</dbReference>
<evidence type="ECO:0000256" key="10">
    <source>
        <dbReference type="ARBA" id="ARBA00034005"/>
    </source>
</evidence>
<dbReference type="NCBIfam" id="NF010931">
    <property type="entry name" value="PRK14351.1"/>
    <property type="match status" value="1"/>
</dbReference>
<dbReference type="Gene3D" id="3.40.50.10190">
    <property type="entry name" value="BRCT domain"/>
    <property type="match status" value="1"/>
</dbReference>
<dbReference type="NCBIfam" id="NF005932">
    <property type="entry name" value="PRK07956.1"/>
    <property type="match status" value="1"/>
</dbReference>
<dbReference type="SUPFAM" id="SSF47781">
    <property type="entry name" value="RuvA domain 2-like"/>
    <property type="match status" value="1"/>
</dbReference>
<dbReference type="Pfam" id="PF14520">
    <property type="entry name" value="HHH_5"/>
    <property type="match status" value="1"/>
</dbReference>
<dbReference type="SUPFAM" id="SSF50249">
    <property type="entry name" value="Nucleic acid-binding proteins"/>
    <property type="match status" value="1"/>
</dbReference>
<evidence type="ECO:0000256" key="12">
    <source>
        <dbReference type="SAM" id="MobiDB-lite"/>
    </source>
</evidence>
<dbReference type="SMART" id="SM00292">
    <property type="entry name" value="BRCT"/>
    <property type="match status" value="1"/>
</dbReference>